<feature type="domain" description="AGC-kinase C-terminal" evidence="11">
    <location>
        <begin position="743"/>
        <end position="862"/>
    </location>
</feature>
<feature type="region of interest" description="Disordered" evidence="9">
    <location>
        <begin position="34"/>
        <end position="248"/>
    </location>
</feature>
<feature type="compositionally biased region" description="Polar residues" evidence="9">
    <location>
        <begin position="41"/>
        <end position="50"/>
    </location>
</feature>
<organism evidence="12 13">
    <name type="scientific">Aspergillus campestris (strain IBT 28561)</name>
    <dbReference type="NCBI Taxonomy" id="1392248"/>
    <lineage>
        <taxon>Eukaryota</taxon>
        <taxon>Fungi</taxon>
        <taxon>Dikarya</taxon>
        <taxon>Ascomycota</taxon>
        <taxon>Pezizomycotina</taxon>
        <taxon>Eurotiomycetes</taxon>
        <taxon>Eurotiomycetidae</taxon>
        <taxon>Eurotiales</taxon>
        <taxon>Aspergillaceae</taxon>
        <taxon>Aspergillus</taxon>
        <taxon>Aspergillus subgen. Circumdati</taxon>
    </lineage>
</organism>
<dbReference type="PANTHER" id="PTHR24356:SF400">
    <property type="entry name" value="SERINE_THREONINE-PROTEIN KINASE CBK1"/>
    <property type="match status" value="1"/>
</dbReference>
<dbReference type="GO" id="GO:0004674">
    <property type="term" value="F:protein serine/threonine kinase activity"/>
    <property type="evidence" value="ECO:0007669"/>
    <property type="project" value="UniProtKB-KW"/>
</dbReference>
<keyword evidence="6" id="KW-0067">ATP-binding</keyword>
<evidence type="ECO:0000256" key="2">
    <source>
        <dbReference type="ARBA" id="ARBA00022527"/>
    </source>
</evidence>
<evidence type="ECO:0000259" key="10">
    <source>
        <dbReference type="PROSITE" id="PS50011"/>
    </source>
</evidence>
<evidence type="ECO:0000256" key="4">
    <source>
        <dbReference type="ARBA" id="ARBA00022741"/>
    </source>
</evidence>
<proteinExistence type="predicted"/>
<dbReference type="RefSeq" id="XP_024691677.1">
    <property type="nucleotide sequence ID" value="XM_024840296.1"/>
</dbReference>
<dbReference type="OrthoDB" id="3638488at2759"/>
<evidence type="ECO:0000313" key="12">
    <source>
        <dbReference type="EMBL" id="PKY03083.1"/>
    </source>
</evidence>
<dbReference type="InterPro" id="IPR000961">
    <property type="entry name" value="AGC-kinase_C"/>
</dbReference>
<evidence type="ECO:0000256" key="7">
    <source>
        <dbReference type="ARBA" id="ARBA00047899"/>
    </source>
</evidence>
<dbReference type="InterPro" id="IPR050236">
    <property type="entry name" value="Ser_Thr_kinase_AGC"/>
</dbReference>
<dbReference type="EC" id="2.7.11.1" evidence="1"/>
<feature type="compositionally biased region" description="Basic and acidic residues" evidence="9">
    <location>
        <begin position="102"/>
        <end position="117"/>
    </location>
</feature>
<dbReference type="VEuPathDB" id="FungiDB:P168DRAFT_319627"/>
<evidence type="ECO:0000256" key="9">
    <source>
        <dbReference type="SAM" id="MobiDB-lite"/>
    </source>
</evidence>
<dbReference type="GeneID" id="36547820"/>
<feature type="domain" description="Protein kinase" evidence="10">
    <location>
        <begin position="336"/>
        <end position="713"/>
    </location>
</feature>
<accession>A0A2I1CZM2</accession>
<feature type="compositionally biased region" description="Low complexity" evidence="9">
    <location>
        <begin position="199"/>
        <end position="214"/>
    </location>
</feature>
<feature type="compositionally biased region" description="Polar residues" evidence="9">
    <location>
        <begin position="184"/>
        <end position="198"/>
    </location>
</feature>
<evidence type="ECO:0000256" key="8">
    <source>
        <dbReference type="ARBA" id="ARBA00048679"/>
    </source>
</evidence>
<feature type="compositionally biased region" description="Basic and acidic residues" evidence="9">
    <location>
        <begin position="813"/>
        <end position="833"/>
    </location>
</feature>
<feature type="compositionally biased region" description="Basic and acidic residues" evidence="9">
    <location>
        <begin position="171"/>
        <end position="181"/>
    </location>
</feature>
<dbReference type="Proteomes" id="UP000234254">
    <property type="component" value="Unassembled WGS sequence"/>
</dbReference>
<dbReference type="InterPro" id="IPR000719">
    <property type="entry name" value="Prot_kinase_dom"/>
</dbReference>
<evidence type="ECO:0000259" key="11">
    <source>
        <dbReference type="PROSITE" id="PS51285"/>
    </source>
</evidence>
<dbReference type="EMBL" id="MSFM01000008">
    <property type="protein sequence ID" value="PKY03083.1"/>
    <property type="molecule type" value="Genomic_DNA"/>
</dbReference>
<feature type="region of interest" description="Disordered" evidence="9">
    <location>
        <begin position="785"/>
        <end position="834"/>
    </location>
</feature>
<dbReference type="GO" id="GO:0005524">
    <property type="term" value="F:ATP binding"/>
    <property type="evidence" value="ECO:0007669"/>
    <property type="project" value="UniProtKB-KW"/>
</dbReference>
<evidence type="ECO:0000256" key="5">
    <source>
        <dbReference type="ARBA" id="ARBA00022777"/>
    </source>
</evidence>
<dbReference type="SMART" id="SM00220">
    <property type="entry name" value="S_TKc"/>
    <property type="match status" value="1"/>
</dbReference>
<gene>
    <name evidence="12" type="ORF">P168DRAFT_319627</name>
</gene>
<dbReference type="Gene3D" id="1.10.510.10">
    <property type="entry name" value="Transferase(Phosphotransferase) domain 1"/>
    <property type="match status" value="2"/>
</dbReference>
<protein>
    <recommendedName>
        <fullName evidence="1">non-specific serine/threonine protein kinase</fullName>
        <ecNumber evidence="1">2.7.11.1</ecNumber>
    </recommendedName>
</protein>
<keyword evidence="3" id="KW-0808">Transferase</keyword>
<reference evidence="12" key="1">
    <citation type="submission" date="2016-12" db="EMBL/GenBank/DDBJ databases">
        <title>The genomes of Aspergillus section Nigri reveals drivers in fungal speciation.</title>
        <authorList>
            <consortium name="DOE Joint Genome Institute"/>
            <person name="Vesth T.C."/>
            <person name="Nybo J."/>
            <person name="Theobald S."/>
            <person name="Brandl J."/>
            <person name="Frisvad J.C."/>
            <person name="Nielsen K.F."/>
            <person name="Lyhne E.K."/>
            <person name="Kogle M.E."/>
            <person name="Kuo A."/>
            <person name="Riley R."/>
            <person name="Clum A."/>
            <person name="Nolan M."/>
            <person name="Lipzen A."/>
            <person name="Salamov A."/>
            <person name="Henrissat B."/>
            <person name="Wiebenga A."/>
            <person name="De vries R.P."/>
            <person name="Grigoriev I.V."/>
            <person name="Mortensen U.H."/>
            <person name="Andersen M.R."/>
            <person name="Baker S.E."/>
        </authorList>
    </citation>
    <scope>NUCLEOTIDE SEQUENCE</scope>
    <source>
        <strain evidence="12">IBT 28561</strain>
    </source>
</reference>
<comment type="caution">
    <text evidence="12">The sequence shown here is derived from an EMBL/GenBank/DDBJ whole genome shotgun (WGS) entry which is preliminary data.</text>
</comment>
<dbReference type="GO" id="GO:0035556">
    <property type="term" value="P:intracellular signal transduction"/>
    <property type="evidence" value="ECO:0007669"/>
    <property type="project" value="TreeGrafter"/>
</dbReference>
<comment type="catalytic activity">
    <reaction evidence="7">
        <text>L-threonyl-[protein] + ATP = O-phospho-L-threonyl-[protein] + ADP + H(+)</text>
        <dbReference type="Rhea" id="RHEA:46608"/>
        <dbReference type="Rhea" id="RHEA-COMP:11060"/>
        <dbReference type="Rhea" id="RHEA-COMP:11605"/>
        <dbReference type="ChEBI" id="CHEBI:15378"/>
        <dbReference type="ChEBI" id="CHEBI:30013"/>
        <dbReference type="ChEBI" id="CHEBI:30616"/>
        <dbReference type="ChEBI" id="CHEBI:61977"/>
        <dbReference type="ChEBI" id="CHEBI:456216"/>
        <dbReference type="EC" id="2.7.11.1"/>
    </reaction>
</comment>
<dbReference type="PANTHER" id="PTHR24356">
    <property type="entry name" value="SERINE/THREONINE-PROTEIN KINASE"/>
    <property type="match status" value="1"/>
</dbReference>
<evidence type="ECO:0000256" key="6">
    <source>
        <dbReference type="ARBA" id="ARBA00022840"/>
    </source>
</evidence>
<sequence length="881" mass="100035">MSDTTASDSSRALRIQRAKIRARIKQRSSRILSLLGLRSSTQATKTTIATPESPKPGHLAGPPHPLHTHPHTGSTDGAENAPPGDRSRCRSGTPRVSFEFPRLSRVEDRSRLRKTDIPENESSVDPGLGRSQSSPAGLTGIISRTLSTKFGNPTVIRRSRLRSRPSLRTVHFGETRDDPLRQGDSANDSSVPSTCLEDSTSPVSSKSTPPTSTEPSDRSSNKQRSFPSSLGVGTTLDPIRETSRASPSVLTVEAAANAKVFLETYFQALWSDGDPRLQRRYELEHYIYSFPLTTEERGRIWRNWIAQEREYLRQCRVLKARSQSLPHNQAAAVAEFEVIKVLGRGSFGVVRLVREKGLYSYDNNVSGTNEVRVSSPEPSSEGIPHKERRKVMVGVKKDVFAMKAIRKSAMIRNCQEGHLRAERDFLVASAKSRWIVPLIASFQDHSYLYLIMDYMVGGDFFGLLMRRCTLPETVARWYIAEMILCVEEAHRLRWIHRDVKPDNFLISASGHLKISDFGLAFDGHWSHDQAYFTEHRHSLVKRLGIQVEGDTQDRKEAKKAAKAASKSRQSYSTDEITCPPPAAGLLGWRDRNQRRRLARSVVGTSQYMAPEVVRADLYDGRCDWWSVGIILYECLYGFTPFASEDRQKTKIKIHKHYETLHFPLQKESSDKQISPEAIDLITRLLQEKEYRLSSSKYRENDVFKTGFNPRPFFYNIDPRNRDQRVSFVYSDDATDIKAHPFFRGTRWDEIHRSIPPFVPKVRGWDDTRYFDDCSLLVEDDAMSAVSDLDEPEDEANEDEVPCEQGSEGGVELPKPKKKEEKKRPRDKLLRDKAVGQTVLEMRKNGAFMGYTYRRPKAVAMAFTPDRGRPYFSQGHLSELYG</sequence>
<evidence type="ECO:0000256" key="1">
    <source>
        <dbReference type="ARBA" id="ARBA00012513"/>
    </source>
</evidence>
<comment type="catalytic activity">
    <reaction evidence="8">
        <text>L-seryl-[protein] + ATP = O-phospho-L-seryl-[protein] + ADP + H(+)</text>
        <dbReference type="Rhea" id="RHEA:17989"/>
        <dbReference type="Rhea" id="RHEA-COMP:9863"/>
        <dbReference type="Rhea" id="RHEA-COMP:11604"/>
        <dbReference type="ChEBI" id="CHEBI:15378"/>
        <dbReference type="ChEBI" id="CHEBI:29999"/>
        <dbReference type="ChEBI" id="CHEBI:30616"/>
        <dbReference type="ChEBI" id="CHEBI:83421"/>
        <dbReference type="ChEBI" id="CHEBI:456216"/>
        <dbReference type="EC" id="2.7.11.1"/>
    </reaction>
</comment>
<feature type="compositionally biased region" description="Polar residues" evidence="9">
    <location>
        <begin position="130"/>
        <end position="151"/>
    </location>
</feature>
<dbReference type="SUPFAM" id="SSF56112">
    <property type="entry name" value="Protein kinase-like (PK-like)"/>
    <property type="match status" value="1"/>
</dbReference>
<dbReference type="PROSITE" id="PS50011">
    <property type="entry name" value="PROTEIN_KINASE_DOM"/>
    <property type="match status" value="1"/>
</dbReference>
<dbReference type="Pfam" id="PF00069">
    <property type="entry name" value="Pkinase"/>
    <property type="match status" value="2"/>
</dbReference>
<dbReference type="AlphaFoldDB" id="A0A2I1CZM2"/>
<keyword evidence="2" id="KW-0723">Serine/threonine-protein kinase</keyword>
<evidence type="ECO:0000313" key="13">
    <source>
        <dbReference type="Proteomes" id="UP000234254"/>
    </source>
</evidence>
<dbReference type="PROSITE" id="PS51285">
    <property type="entry name" value="AGC_KINASE_CTER"/>
    <property type="match status" value="1"/>
</dbReference>
<evidence type="ECO:0000256" key="3">
    <source>
        <dbReference type="ARBA" id="ARBA00022679"/>
    </source>
</evidence>
<keyword evidence="4" id="KW-0547">Nucleotide-binding</keyword>
<keyword evidence="13" id="KW-1185">Reference proteome</keyword>
<keyword evidence="5" id="KW-0418">Kinase</keyword>
<dbReference type="InterPro" id="IPR011009">
    <property type="entry name" value="Kinase-like_dom_sf"/>
</dbReference>
<feature type="compositionally biased region" description="Acidic residues" evidence="9">
    <location>
        <begin position="785"/>
        <end position="801"/>
    </location>
</feature>
<name>A0A2I1CZM2_ASPC2</name>
<feature type="compositionally biased region" description="Polar residues" evidence="9">
    <location>
        <begin position="222"/>
        <end position="232"/>
    </location>
</feature>
<dbReference type="Gene3D" id="3.30.200.20">
    <property type="entry name" value="Phosphorylase Kinase, domain 1"/>
    <property type="match status" value="2"/>
</dbReference>